<evidence type="ECO:0000313" key="3">
    <source>
        <dbReference type="EMBL" id="ACJ00514.1"/>
    </source>
</evidence>
<evidence type="ECO:0000256" key="1">
    <source>
        <dbReference type="SAM" id="MobiDB-lite"/>
    </source>
</evidence>
<keyword evidence="2" id="KW-0472">Membrane</keyword>
<dbReference type="Pfam" id="PF05987">
    <property type="entry name" value="DUF898"/>
    <property type="match status" value="1"/>
</dbReference>
<gene>
    <name evidence="3" type="ordered locus">RC1_3149</name>
</gene>
<keyword evidence="2" id="KW-0812">Transmembrane</keyword>
<organism evidence="3 4">
    <name type="scientific">Rhodospirillum centenum (strain ATCC 51521 / SW)</name>
    <dbReference type="NCBI Taxonomy" id="414684"/>
    <lineage>
        <taxon>Bacteria</taxon>
        <taxon>Pseudomonadati</taxon>
        <taxon>Pseudomonadota</taxon>
        <taxon>Alphaproteobacteria</taxon>
        <taxon>Rhodospirillales</taxon>
        <taxon>Rhodospirillaceae</taxon>
        <taxon>Rhodospirillum</taxon>
    </lineage>
</organism>
<feature type="transmembrane region" description="Helical" evidence="2">
    <location>
        <begin position="126"/>
        <end position="147"/>
    </location>
</feature>
<evidence type="ECO:0000256" key="2">
    <source>
        <dbReference type="SAM" id="Phobius"/>
    </source>
</evidence>
<protein>
    <submittedName>
        <fullName evidence="3">Membrane protein, putative</fullName>
    </submittedName>
</protein>
<name>B6IW40_RHOCS</name>
<proteinExistence type="predicted"/>
<accession>B6IW40</accession>
<feature type="transmembrane region" description="Helical" evidence="2">
    <location>
        <begin position="221"/>
        <end position="247"/>
    </location>
</feature>
<evidence type="ECO:0000313" key="4">
    <source>
        <dbReference type="Proteomes" id="UP000001591"/>
    </source>
</evidence>
<feature type="transmembrane region" description="Helical" evidence="2">
    <location>
        <begin position="349"/>
        <end position="373"/>
    </location>
</feature>
<dbReference type="EMBL" id="CP000613">
    <property type="protein sequence ID" value="ACJ00514.1"/>
    <property type="molecule type" value="Genomic_DNA"/>
</dbReference>
<feature type="transmembrane region" description="Helical" evidence="2">
    <location>
        <begin position="42"/>
        <end position="63"/>
    </location>
</feature>
<feature type="region of interest" description="Disordered" evidence="1">
    <location>
        <begin position="1"/>
        <end position="30"/>
    </location>
</feature>
<dbReference type="eggNOG" id="COG4269">
    <property type="taxonomic scope" value="Bacteria"/>
</dbReference>
<reference evidence="3 4" key="1">
    <citation type="journal article" date="2010" name="BMC Genomics">
        <title>Metabolic flexibility revealed in the genome of the cyst-forming alpha-1 proteobacterium Rhodospirillum centenum.</title>
        <authorList>
            <person name="Lu Y.K."/>
            <person name="Marden J."/>
            <person name="Han M."/>
            <person name="Swingley W.D."/>
            <person name="Mastrian S.D."/>
            <person name="Chowdhury S.R."/>
            <person name="Hao J."/>
            <person name="Helmy T."/>
            <person name="Kim S."/>
            <person name="Kurdoglu A.A."/>
            <person name="Matthies H.J."/>
            <person name="Rollo D."/>
            <person name="Stothard P."/>
            <person name="Blankenship R.E."/>
            <person name="Bauer C.E."/>
            <person name="Touchman J.W."/>
        </authorList>
    </citation>
    <scope>NUCLEOTIDE SEQUENCE [LARGE SCALE GENOMIC DNA]</scope>
    <source>
        <strain evidence="4">ATCC 51521 / SW</strain>
    </source>
</reference>
<feature type="transmembrane region" description="Helical" evidence="2">
    <location>
        <begin position="267"/>
        <end position="289"/>
    </location>
</feature>
<dbReference type="HOGENOM" id="CLU_049287_1_0_5"/>
<keyword evidence="4" id="KW-1185">Reference proteome</keyword>
<feature type="transmembrane region" description="Helical" evidence="2">
    <location>
        <begin position="310"/>
        <end position="343"/>
    </location>
</feature>
<dbReference type="KEGG" id="rce:RC1_3149"/>
<dbReference type="InterPro" id="IPR010295">
    <property type="entry name" value="DUF898"/>
</dbReference>
<keyword evidence="2" id="KW-1133">Transmembrane helix</keyword>
<feature type="transmembrane region" description="Helical" evidence="2">
    <location>
        <begin position="92"/>
        <end position="114"/>
    </location>
</feature>
<dbReference type="RefSeq" id="WP_012568293.1">
    <property type="nucleotide sequence ID" value="NC_011420.2"/>
</dbReference>
<dbReference type="OrthoDB" id="7462354at2"/>
<dbReference type="STRING" id="414684.RC1_3149"/>
<dbReference type="Proteomes" id="UP000001591">
    <property type="component" value="Chromosome"/>
</dbReference>
<sequence length="420" mass="44771">MTDAVLTGMTPPYGRPGAETGDATGGGTGDGAVRFEAERGTLIGLLLTNMLLNLLTLGLYRFWARTRVRRFFWGALRIDGRPLDYTGRGMELFLGFMVALVVLAPVLAGFQFVANVLTVTHPVAGVTLTLLFYPLLGALALTGTYFARRYLLTRTRWSGIAAGQDGTVARFVGQHLWAYLLATLSLGIAMPWADANTYRYRMSITRFGTGRFGSDADSRGLWGAWLAAWGLLALGTVLWFVGFMPALQTVEEHQAGVPPTPVDLNDMLLTVAVLSYAAGLLGLAFYRLVRFRHFTRHTWLEGIRFRCDAPARAFIGVIAVTALLLLAVAGLAALAGIGIAMLIPSPAGVVVGGAVALLLLLAATPLVTTGYYLPALLTRLAAHGRITDLSAADAIVNRATPAPRRGEGLIDAVGDIGIGL</sequence>
<dbReference type="AlphaFoldDB" id="B6IW40"/>